<evidence type="ECO:0000256" key="3">
    <source>
        <dbReference type="ARBA" id="ARBA00023134"/>
    </source>
</evidence>
<dbReference type="InterPro" id="IPR023179">
    <property type="entry name" value="GTP-bd_ortho_bundle_sf"/>
</dbReference>
<dbReference type="Proteomes" id="UP001208017">
    <property type="component" value="Unassembled WGS sequence"/>
</dbReference>
<comment type="similarity">
    <text evidence="4">Belongs to the TRAFAC class YlqF/YawG GTPase family. MTG1 subfamily.</text>
</comment>
<dbReference type="NCBIfam" id="TIGR03596">
    <property type="entry name" value="GTPase_YlqF"/>
    <property type="match status" value="1"/>
</dbReference>
<keyword evidence="3 4" id="KW-0342">GTP-binding</keyword>
<keyword evidence="4" id="KW-0963">Cytoplasm</keyword>
<organism evidence="7 8">
    <name type="scientific">Tumebacillus lacus</name>
    <dbReference type="NCBI Taxonomy" id="2995335"/>
    <lineage>
        <taxon>Bacteria</taxon>
        <taxon>Bacillati</taxon>
        <taxon>Bacillota</taxon>
        <taxon>Bacilli</taxon>
        <taxon>Bacillales</taxon>
        <taxon>Alicyclobacillaceae</taxon>
        <taxon>Tumebacillus</taxon>
    </lineage>
</organism>
<dbReference type="InterPro" id="IPR019991">
    <property type="entry name" value="GTP-bd_ribosome_bgen"/>
</dbReference>
<dbReference type="Pfam" id="PF01926">
    <property type="entry name" value="MMR_HSR1"/>
    <property type="match status" value="1"/>
</dbReference>
<dbReference type="SUPFAM" id="SSF52540">
    <property type="entry name" value="P-loop containing nucleoside triphosphate hydrolases"/>
    <property type="match status" value="1"/>
</dbReference>
<dbReference type="CDD" id="cd01856">
    <property type="entry name" value="YlqF"/>
    <property type="match status" value="1"/>
</dbReference>
<reference evidence="7 8" key="1">
    <citation type="submission" date="2022-11" db="EMBL/GenBank/DDBJ databases">
        <title>Study of microbial diversity in lake waters.</title>
        <authorList>
            <person name="Zhang J."/>
        </authorList>
    </citation>
    <scope>NUCLEOTIDE SEQUENCE [LARGE SCALE GENOMIC DNA]</scope>
    <source>
        <strain evidence="7 8">DT12</strain>
    </source>
</reference>
<dbReference type="RefSeq" id="WP_267149720.1">
    <property type="nucleotide sequence ID" value="NZ_JAPMLT010000001.1"/>
</dbReference>
<keyword evidence="2 4" id="KW-0547">Nucleotide-binding</keyword>
<proteinExistence type="inferred from homology"/>
<dbReference type="InterPro" id="IPR027417">
    <property type="entry name" value="P-loop_NTPase"/>
</dbReference>
<evidence type="ECO:0000256" key="1">
    <source>
        <dbReference type="ARBA" id="ARBA00014898"/>
    </source>
</evidence>
<dbReference type="InterPro" id="IPR016478">
    <property type="entry name" value="GTPase_MTG1"/>
</dbReference>
<evidence type="ECO:0000313" key="8">
    <source>
        <dbReference type="Proteomes" id="UP001208017"/>
    </source>
</evidence>
<keyword evidence="8" id="KW-1185">Reference proteome</keyword>
<dbReference type="PROSITE" id="PS51721">
    <property type="entry name" value="G_CP"/>
    <property type="match status" value="1"/>
</dbReference>
<accession>A0ABT3WUX5</accession>
<comment type="caution">
    <text evidence="7">The sequence shown here is derived from an EMBL/GenBank/DDBJ whole genome shotgun (WGS) entry which is preliminary data.</text>
</comment>
<dbReference type="InterPro" id="IPR006073">
    <property type="entry name" value="GTP-bd"/>
</dbReference>
<evidence type="ECO:0000259" key="6">
    <source>
        <dbReference type="PROSITE" id="PS51721"/>
    </source>
</evidence>
<evidence type="ECO:0000256" key="5">
    <source>
        <dbReference type="SAM" id="MobiDB-lite"/>
    </source>
</evidence>
<gene>
    <name evidence="7" type="primary">ylqF</name>
    <name evidence="7" type="ORF">OS242_00655</name>
</gene>
<protein>
    <recommendedName>
        <fullName evidence="1 4">Ribosome biogenesis GTPase A</fullName>
    </recommendedName>
</protein>
<dbReference type="EMBL" id="JAPMLT010000001">
    <property type="protein sequence ID" value="MCX7568475.1"/>
    <property type="molecule type" value="Genomic_DNA"/>
</dbReference>
<dbReference type="Gene3D" id="1.10.1580.10">
    <property type="match status" value="1"/>
</dbReference>
<evidence type="ECO:0000256" key="2">
    <source>
        <dbReference type="ARBA" id="ARBA00022741"/>
    </source>
</evidence>
<dbReference type="InterPro" id="IPR030378">
    <property type="entry name" value="G_CP_dom"/>
</dbReference>
<dbReference type="PIRSF" id="PIRSF006230">
    <property type="entry name" value="MG442"/>
    <property type="match status" value="1"/>
</dbReference>
<comment type="function">
    <text evidence="4">Required for a late step of 50S ribosomal subunit assembly. Has GTPase activity.</text>
</comment>
<feature type="domain" description="CP-type G" evidence="6">
    <location>
        <begin position="14"/>
        <end position="178"/>
    </location>
</feature>
<feature type="region of interest" description="Disordered" evidence="5">
    <location>
        <begin position="284"/>
        <end position="307"/>
    </location>
</feature>
<evidence type="ECO:0000256" key="4">
    <source>
        <dbReference type="PIRNR" id="PIRNR006230"/>
    </source>
</evidence>
<comment type="subcellular location">
    <subcellularLocation>
        <location evidence="4">Cytoplasm</location>
    </subcellularLocation>
</comment>
<name>A0ABT3WUX5_9BACL</name>
<dbReference type="Gene3D" id="3.40.50.300">
    <property type="entry name" value="P-loop containing nucleotide triphosphate hydrolases"/>
    <property type="match status" value="1"/>
</dbReference>
<sequence length="307" mass="34430">MTIQWFPGHMAKARREVTEKLKLIDVVMELLDARLPLSSRNPMMNELVEHKPRLVILNKADLADPRVTDEWIKYFAAQDITVVPLNAIKGEGLPKAAAEAKKLFEPKLEQMRKKGIRPRATRAMILGIPNVGKSSLINRMAKKTIAKTGDRPGVTQKQQWIKVGKDFELLDTPGILWPKFEDQKVGLRLASTAAIKEEILNTEPVALYIVEFMNERYPGVMESRFGIEKLSSDPREALEEIGRKRGYLRQGNSVDIEAAQKLMIREFRGGAFGRVSLERPSDYATVASETEAAAETTAEEATSTTVE</sequence>
<dbReference type="PANTHER" id="PTHR45782:SF4">
    <property type="entry name" value="MITOCHONDRIAL RIBOSOME-ASSOCIATED GTPASE 1"/>
    <property type="match status" value="1"/>
</dbReference>
<dbReference type="PANTHER" id="PTHR45782">
    <property type="entry name" value="MITOCHONDRIAL RIBOSOME-ASSOCIATED GTPASE 1"/>
    <property type="match status" value="1"/>
</dbReference>
<evidence type="ECO:0000313" key="7">
    <source>
        <dbReference type="EMBL" id="MCX7568475.1"/>
    </source>
</evidence>